<comment type="similarity">
    <text evidence="1">Belongs to the LysR transcriptional regulatory family.</text>
</comment>
<evidence type="ECO:0000256" key="2">
    <source>
        <dbReference type="ARBA" id="ARBA00023015"/>
    </source>
</evidence>
<dbReference type="InterPro" id="IPR000847">
    <property type="entry name" value="LysR_HTH_N"/>
</dbReference>
<reference evidence="6 7" key="1">
    <citation type="submission" date="2023-12" db="EMBL/GenBank/DDBJ databases">
        <title>Gut-associated functions are favored during microbiome assembly across C. elegans life.</title>
        <authorList>
            <person name="Zimmermann J."/>
        </authorList>
    </citation>
    <scope>NUCLEOTIDE SEQUENCE [LARGE SCALE GENOMIC DNA]</scope>
    <source>
        <strain evidence="6 7">MYb71</strain>
    </source>
</reference>
<proteinExistence type="inferred from homology"/>
<feature type="domain" description="HTH lysR-type" evidence="5">
    <location>
        <begin position="1"/>
        <end position="58"/>
    </location>
</feature>
<dbReference type="Gene3D" id="3.40.190.10">
    <property type="entry name" value="Periplasmic binding protein-like II"/>
    <property type="match status" value="2"/>
</dbReference>
<dbReference type="Pfam" id="PF00126">
    <property type="entry name" value="HTH_1"/>
    <property type="match status" value="1"/>
</dbReference>
<sequence>MNIRQLRTVVTFLKQQSFASTGDQIGLSPSAVSIQMLRLEQELGINLFNRTTRPPTLTVEGFAIAEIAQEILELEERIRRIAKGMDIAKSITIGFVPTTLTRILPRVISRLRDVFPDLQINIKSGLSGELATAVLRREIDFALITSPSTEMPELNVTEIAREPLFIVGPQSLKHVTSAVELVTALPFIAFNKRAWLGQKIAADLQIQAIYPTDGMEIDSLDTIEQLVSQGFGVSVIPQRLLSPPLAEHLKCLPFGQPPESRILSLIEHVGHRATELEATVRRVFQSLVNDS</sequence>
<gene>
    <name evidence="6" type="ORF">WH297_17590</name>
</gene>
<organism evidence="6 7">
    <name type="scientific">Ochrobactrum vermis</name>
    <dbReference type="NCBI Taxonomy" id="1827297"/>
    <lineage>
        <taxon>Bacteria</taxon>
        <taxon>Pseudomonadati</taxon>
        <taxon>Pseudomonadota</taxon>
        <taxon>Alphaproteobacteria</taxon>
        <taxon>Hyphomicrobiales</taxon>
        <taxon>Brucellaceae</taxon>
        <taxon>Brucella/Ochrobactrum group</taxon>
        <taxon>Ochrobactrum</taxon>
    </lineage>
</organism>
<dbReference type="InterPro" id="IPR036390">
    <property type="entry name" value="WH_DNA-bd_sf"/>
</dbReference>
<comment type="caution">
    <text evidence="6">The sequence shown here is derived from an EMBL/GenBank/DDBJ whole genome shotgun (WGS) entry which is preliminary data.</text>
</comment>
<keyword evidence="3" id="KW-0238">DNA-binding</keyword>
<name>A0ABU8PH45_9HYPH</name>
<dbReference type="InterPro" id="IPR036388">
    <property type="entry name" value="WH-like_DNA-bd_sf"/>
</dbReference>
<dbReference type="InterPro" id="IPR005119">
    <property type="entry name" value="LysR_subst-bd"/>
</dbReference>
<evidence type="ECO:0000256" key="4">
    <source>
        <dbReference type="ARBA" id="ARBA00023163"/>
    </source>
</evidence>
<keyword evidence="4" id="KW-0804">Transcription</keyword>
<evidence type="ECO:0000256" key="3">
    <source>
        <dbReference type="ARBA" id="ARBA00023125"/>
    </source>
</evidence>
<keyword evidence="7" id="KW-1185">Reference proteome</keyword>
<dbReference type="Pfam" id="PF03466">
    <property type="entry name" value="LysR_substrate"/>
    <property type="match status" value="1"/>
</dbReference>
<dbReference type="SUPFAM" id="SSF46785">
    <property type="entry name" value="Winged helix' DNA-binding domain"/>
    <property type="match status" value="1"/>
</dbReference>
<dbReference type="Proteomes" id="UP001375812">
    <property type="component" value="Unassembled WGS sequence"/>
</dbReference>
<dbReference type="Gene3D" id="1.10.10.10">
    <property type="entry name" value="Winged helix-like DNA-binding domain superfamily/Winged helix DNA-binding domain"/>
    <property type="match status" value="1"/>
</dbReference>
<dbReference type="EMBL" id="JBBGZH010000002">
    <property type="protein sequence ID" value="MEJ5021529.1"/>
    <property type="molecule type" value="Genomic_DNA"/>
</dbReference>
<evidence type="ECO:0000313" key="7">
    <source>
        <dbReference type="Proteomes" id="UP001375812"/>
    </source>
</evidence>
<dbReference type="RefSeq" id="WP_105543961.1">
    <property type="nucleotide sequence ID" value="NZ_JBBGZH010000002.1"/>
</dbReference>
<dbReference type="PROSITE" id="PS50931">
    <property type="entry name" value="HTH_LYSR"/>
    <property type="match status" value="1"/>
</dbReference>
<protein>
    <submittedName>
        <fullName evidence="6">LysR substrate-binding domain-containing protein</fullName>
    </submittedName>
</protein>
<evidence type="ECO:0000313" key="6">
    <source>
        <dbReference type="EMBL" id="MEJ5021529.1"/>
    </source>
</evidence>
<dbReference type="InterPro" id="IPR050950">
    <property type="entry name" value="HTH-type_LysR_regulators"/>
</dbReference>
<keyword evidence="2" id="KW-0805">Transcription regulation</keyword>
<evidence type="ECO:0000256" key="1">
    <source>
        <dbReference type="ARBA" id="ARBA00009437"/>
    </source>
</evidence>
<dbReference type="PANTHER" id="PTHR30419">
    <property type="entry name" value="HTH-TYPE TRANSCRIPTIONAL REGULATOR YBHD"/>
    <property type="match status" value="1"/>
</dbReference>
<evidence type="ECO:0000259" key="5">
    <source>
        <dbReference type="PROSITE" id="PS50931"/>
    </source>
</evidence>
<dbReference type="SUPFAM" id="SSF53850">
    <property type="entry name" value="Periplasmic binding protein-like II"/>
    <property type="match status" value="1"/>
</dbReference>
<accession>A0ABU8PH45</accession>